<gene>
    <name evidence="2" type="ORF">HJG63_009787</name>
</gene>
<dbReference type="EMBL" id="JACASE010000017">
    <property type="protein sequence ID" value="KAF6397124.1"/>
    <property type="molecule type" value="Genomic_DNA"/>
</dbReference>
<proteinExistence type="predicted"/>
<sequence>MSINKIHTRRVGKIKKIKESAQKYLNNKSSRRKKKKKRTGKQREGNLHRNDDRKLPRTEGQEFRLKGPSDCSTWWRKTGRRHHEISDTGERPRDDLKSPQGKGTPLKTSGLKLCTSHTEPGDKVARASKMRKETVSSPELNTEPNCR</sequence>
<evidence type="ECO:0000256" key="1">
    <source>
        <dbReference type="SAM" id="MobiDB-lite"/>
    </source>
</evidence>
<evidence type="ECO:0000313" key="2">
    <source>
        <dbReference type="EMBL" id="KAF6397124.1"/>
    </source>
</evidence>
<feature type="compositionally biased region" description="Basic and acidic residues" evidence="1">
    <location>
        <begin position="84"/>
        <end position="97"/>
    </location>
</feature>
<name>A0A7J8BEK2_ROUAE</name>
<dbReference type="Proteomes" id="UP000593571">
    <property type="component" value="Unassembled WGS sequence"/>
</dbReference>
<protein>
    <submittedName>
        <fullName evidence="2">Uncharacterized protein</fullName>
    </submittedName>
</protein>
<accession>A0A7J8BEK2</accession>
<feature type="region of interest" description="Disordered" evidence="1">
    <location>
        <begin position="1"/>
        <end position="147"/>
    </location>
</feature>
<feature type="compositionally biased region" description="Basic and acidic residues" evidence="1">
    <location>
        <begin position="41"/>
        <end position="67"/>
    </location>
</feature>
<comment type="caution">
    <text evidence="2">The sequence shown here is derived from an EMBL/GenBank/DDBJ whole genome shotgun (WGS) entry which is preliminary data.</text>
</comment>
<feature type="compositionally biased region" description="Polar residues" evidence="1">
    <location>
        <begin position="135"/>
        <end position="147"/>
    </location>
</feature>
<dbReference type="AlphaFoldDB" id="A0A7J8BEK2"/>
<reference evidence="2 3" key="1">
    <citation type="journal article" date="2020" name="Nature">
        <title>Six reference-quality genomes reveal evolution of bat adaptations.</title>
        <authorList>
            <person name="Jebb D."/>
            <person name="Huang Z."/>
            <person name="Pippel M."/>
            <person name="Hughes G.M."/>
            <person name="Lavrichenko K."/>
            <person name="Devanna P."/>
            <person name="Winkler S."/>
            <person name="Jermiin L.S."/>
            <person name="Skirmuntt E.C."/>
            <person name="Katzourakis A."/>
            <person name="Burkitt-Gray L."/>
            <person name="Ray D.A."/>
            <person name="Sullivan K.A.M."/>
            <person name="Roscito J.G."/>
            <person name="Kirilenko B.M."/>
            <person name="Davalos L.M."/>
            <person name="Corthals A.P."/>
            <person name="Power M.L."/>
            <person name="Jones G."/>
            <person name="Ransome R.D."/>
            <person name="Dechmann D.K.N."/>
            <person name="Locatelli A.G."/>
            <person name="Puechmaille S.J."/>
            <person name="Fedrigo O."/>
            <person name="Jarvis E.D."/>
            <person name="Hiller M."/>
            <person name="Vernes S.C."/>
            <person name="Myers E.W."/>
            <person name="Teeling E.C."/>
        </authorList>
    </citation>
    <scope>NUCLEOTIDE SEQUENCE [LARGE SCALE GENOMIC DNA]</scope>
    <source>
        <strain evidence="2">MRouAeg1</strain>
        <tissue evidence="2">Muscle</tissue>
    </source>
</reference>
<feature type="compositionally biased region" description="Basic and acidic residues" evidence="1">
    <location>
        <begin position="119"/>
        <end position="134"/>
    </location>
</feature>
<evidence type="ECO:0000313" key="3">
    <source>
        <dbReference type="Proteomes" id="UP000593571"/>
    </source>
</evidence>
<keyword evidence="3" id="KW-1185">Reference proteome</keyword>
<organism evidence="2 3">
    <name type="scientific">Rousettus aegyptiacus</name>
    <name type="common">Egyptian fruit bat</name>
    <name type="synonym">Pteropus aegyptiacus</name>
    <dbReference type="NCBI Taxonomy" id="9407"/>
    <lineage>
        <taxon>Eukaryota</taxon>
        <taxon>Metazoa</taxon>
        <taxon>Chordata</taxon>
        <taxon>Craniata</taxon>
        <taxon>Vertebrata</taxon>
        <taxon>Euteleostomi</taxon>
        <taxon>Mammalia</taxon>
        <taxon>Eutheria</taxon>
        <taxon>Laurasiatheria</taxon>
        <taxon>Chiroptera</taxon>
        <taxon>Yinpterochiroptera</taxon>
        <taxon>Pteropodoidea</taxon>
        <taxon>Pteropodidae</taxon>
        <taxon>Rousettinae</taxon>
        <taxon>Rousettus</taxon>
    </lineage>
</organism>
<feature type="compositionally biased region" description="Basic residues" evidence="1">
    <location>
        <begin position="29"/>
        <end position="40"/>
    </location>
</feature>
<feature type="compositionally biased region" description="Basic residues" evidence="1">
    <location>
        <begin position="1"/>
        <end position="16"/>
    </location>
</feature>